<dbReference type="KEGG" id="pnp:IJ22_40510"/>
<dbReference type="InterPro" id="IPR001492">
    <property type="entry name" value="Flagellin"/>
</dbReference>
<evidence type="ECO:0000313" key="7">
    <source>
        <dbReference type="Proteomes" id="UP000061660"/>
    </source>
</evidence>
<keyword evidence="6" id="KW-0966">Cell projection</keyword>
<evidence type="ECO:0000259" key="5">
    <source>
        <dbReference type="Pfam" id="PF00700"/>
    </source>
</evidence>
<dbReference type="Gene3D" id="1.20.1330.10">
    <property type="entry name" value="f41 fragment of flagellin, N-terminal domain"/>
    <property type="match status" value="1"/>
</dbReference>
<reference evidence="7" key="1">
    <citation type="submission" date="2015-12" db="EMBL/GenBank/DDBJ databases">
        <title>Complete genome sequences of two moderately thermophilic Paenibacillus species.</title>
        <authorList>
            <person name="Butler R.III."/>
            <person name="Wang J."/>
            <person name="Stark B.C."/>
            <person name="Pombert J.-F."/>
        </authorList>
    </citation>
    <scope>NUCLEOTIDE SEQUENCE [LARGE SCALE GENOMIC DNA]</scope>
    <source>
        <strain evidence="7">32O-Y</strain>
    </source>
</reference>
<feature type="domain" description="Flagellin C-terminal" evidence="5">
    <location>
        <begin position="166"/>
        <end position="250"/>
    </location>
</feature>
<comment type="subcellular location">
    <subcellularLocation>
        <location evidence="1">Bacterial flagellum</location>
    </subcellularLocation>
</comment>
<name>A0A0U2UDS6_9BACL</name>
<dbReference type="OrthoDB" id="9796789at2"/>
<dbReference type="PANTHER" id="PTHR42792:SF2">
    <property type="entry name" value="FLAGELLIN"/>
    <property type="match status" value="1"/>
</dbReference>
<dbReference type="Gene3D" id="6.10.10.10">
    <property type="entry name" value="Flagellar export chaperone, C-terminal domain"/>
    <property type="match status" value="1"/>
</dbReference>
<keyword evidence="6" id="KW-0282">Flagellum</keyword>
<dbReference type="STRING" id="162209.IJ22_40510"/>
<evidence type="ECO:0000256" key="1">
    <source>
        <dbReference type="ARBA" id="ARBA00004365"/>
    </source>
</evidence>
<sequence length="251" mass="27166">MGVTWSPPNDATKVYYFNVHGPSGISSIREFNSNSPSNGSSITNTIAAVRLNGVKGYDQTQVWANYLTNSNPNGLVYPEENVLGDDLSDYTGYDPDIALTSFGVMFKARKQIGEIVESSPTNNVILQVGPNSGDTFPIKLSDARTSALGIEDIAVDPPEKAVEAIGKLDAAINKVSSERSKFGSYQNALEHIYNNVSNYEVNLTEAESRIADADIAKEIMQMTKEQILSQSTQAMLTHAVQAPEAVLSLLK</sequence>
<dbReference type="InterPro" id="IPR046358">
    <property type="entry name" value="Flagellin_C"/>
</dbReference>
<dbReference type="GO" id="GO:0009288">
    <property type="term" value="C:bacterial-type flagellum"/>
    <property type="evidence" value="ECO:0007669"/>
    <property type="project" value="UniProtKB-SubCell"/>
</dbReference>
<gene>
    <name evidence="6" type="ORF">IJ22_40510</name>
</gene>
<reference evidence="6 7" key="2">
    <citation type="journal article" date="2016" name="Genome Announc.">
        <title>Complete Genome Sequences of Two Interactive Moderate Thermophiles, Paenibacillus napthalenovorans 32O-Y and Paenibacillus sp. 32O-W.</title>
        <authorList>
            <person name="Butler R.R.III."/>
            <person name="Wang J."/>
            <person name="Stark B.C."/>
            <person name="Pombert J.F."/>
        </authorList>
    </citation>
    <scope>NUCLEOTIDE SEQUENCE [LARGE SCALE GENOMIC DNA]</scope>
    <source>
        <strain evidence="6 7">32O-Y</strain>
    </source>
</reference>
<accession>A0A0U2UDS6</accession>
<feature type="coiled-coil region" evidence="4">
    <location>
        <begin position="189"/>
        <end position="216"/>
    </location>
</feature>
<organism evidence="6 7">
    <name type="scientific">Paenibacillus naphthalenovorans</name>
    <dbReference type="NCBI Taxonomy" id="162209"/>
    <lineage>
        <taxon>Bacteria</taxon>
        <taxon>Bacillati</taxon>
        <taxon>Bacillota</taxon>
        <taxon>Bacilli</taxon>
        <taxon>Bacillales</taxon>
        <taxon>Paenibacillaceae</taxon>
        <taxon>Paenibacillus</taxon>
    </lineage>
</organism>
<protein>
    <submittedName>
        <fullName evidence="6">Flagellin</fullName>
    </submittedName>
</protein>
<dbReference type="RefSeq" id="WP_062410048.1">
    <property type="nucleotide sequence ID" value="NZ_CP013652.1"/>
</dbReference>
<keyword evidence="7" id="KW-1185">Reference proteome</keyword>
<dbReference type="GO" id="GO:0005198">
    <property type="term" value="F:structural molecule activity"/>
    <property type="evidence" value="ECO:0007669"/>
    <property type="project" value="InterPro"/>
</dbReference>
<keyword evidence="4" id="KW-0175">Coiled coil</keyword>
<dbReference type="PATRIC" id="fig|162209.4.peg.4302"/>
<evidence type="ECO:0000256" key="2">
    <source>
        <dbReference type="ARBA" id="ARBA00005709"/>
    </source>
</evidence>
<evidence type="ECO:0000313" key="6">
    <source>
        <dbReference type="EMBL" id="ALS24361.1"/>
    </source>
</evidence>
<keyword evidence="6" id="KW-0969">Cilium</keyword>
<dbReference type="Proteomes" id="UP000061660">
    <property type="component" value="Chromosome"/>
</dbReference>
<evidence type="ECO:0000256" key="4">
    <source>
        <dbReference type="SAM" id="Coils"/>
    </source>
</evidence>
<keyword evidence="3" id="KW-0975">Bacterial flagellum</keyword>
<dbReference type="SUPFAM" id="SSF64518">
    <property type="entry name" value="Phase 1 flagellin"/>
    <property type="match status" value="1"/>
</dbReference>
<dbReference type="InterPro" id="IPR042187">
    <property type="entry name" value="Flagellin_C_sub2"/>
</dbReference>
<evidence type="ECO:0000256" key="3">
    <source>
        <dbReference type="ARBA" id="ARBA00023143"/>
    </source>
</evidence>
<comment type="similarity">
    <text evidence="2">Belongs to the bacterial flagellin family.</text>
</comment>
<dbReference type="PANTHER" id="PTHR42792">
    <property type="entry name" value="FLAGELLIN"/>
    <property type="match status" value="1"/>
</dbReference>
<dbReference type="Pfam" id="PF00700">
    <property type="entry name" value="Flagellin_C"/>
    <property type="match status" value="1"/>
</dbReference>
<dbReference type="EMBL" id="CP013652">
    <property type="protein sequence ID" value="ALS24361.1"/>
    <property type="molecule type" value="Genomic_DNA"/>
</dbReference>
<proteinExistence type="inferred from homology"/>
<dbReference type="AlphaFoldDB" id="A0A0U2UDS6"/>